<dbReference type="EC" id="2.7.6.5" evidence="2"/>
<dbReference type="SMART" id="SM00954">
    <property type="entry name" value="RelA_SpoT"/>
    <property type="match status" value="1"/>
</dbReference>
<dbReference type="Pfam" id="PF04607">
    <property type="entry name" value="RelA_SpoT"/>
    <property type="match status" value="1"/>
</dbReference>
<evidence type="ECO:0000256" key="1">
    <source>
        <dbReference type="ARBA" id="ARBA00004976"/>
    </source>
</evidence>
<feature type="domain" description="ACT" evidence="5">
    <location>
        <begin position="669"/>
        <end position="743"/>
    </location>
</feature>
<dbReference type="InterPro" id="IPR012675">
    <property type="entry name" value="Beta-grasp_dom_sf"/>
</dbReference>
<dbReference type="GO" id="GO:0015970">
    <property type="term" value="P:guanosine tetraphosphate biosynthetic process"/>
    <property type="evidence" value="ECO:0007669"/>
    <property type="project" value="UniProtKB-UniPathway"/>
</dbReference>
<dbReference type="PROSITE" id="PS51831">
    <property type="entry name" value="HD"/>
    <property type="match status" value="1"/>
</dbReference>
<dbReference type="EMBL" id="JACOPO010000005">
    <property type="protein sequence ID" value="MBC5722991.1"/>
    <property type="molecule type" value="Genomic_DNA"/>
</dbReference>
<dbReference type="SUPFAM" id="SSF55021">
    <property type="entry name" value="ACT-like"/>
    <property type="match status" value="1"/>
</dbReference>
<evidence type="ECO:0000313" key="9">
    <source>
        <dbReference type="Proteomes" id="UP000628736"/>
    </source>
</evidence>
<dbReference type="InterPro" id="IPR012676">
    <property type="entry name" value="TGS-like"/>
</dbReference>
<accession>A0A8J6MDD1</accession>
<comment type="similarity">
    <text evidence="4">Belongs to the relA/spoT family.</text>
</comment>
<dbReference type="InterPro" id="IPR002912">
    <property type="entry name" value="ACT_dom"/>
</dbReference>
<dbReference type="InterPro" id="IPR045600">
    <property type="entry name" value="RelA/SpoT_AH_RIS"/>
</dbReference>
<dbReference type="PANTHER" id="PTHR21262:SF31">
    <property type="entry name" value="GTP PYROPHOSPHOKINASE"/>
    <property type="match status" value="1"/>
</dbReference>
<dbReference type="NCBIfam" id="TIGR00691">
    <property type="entry name" value="spoT_relA"/>
    <property type="match status" value="1"/>
</dbReference>
<evidence type="ECO:0000259" key="5">
    <source>
        <dbReference type="PROSITE" id="PS51671"/>
    </source>
</evidence>
<dbReference type="PANTHER" id="PTHR21262">
    <property type="entry name" value="GUANOSINE-3',5'-BIS DIPHOSPHATE 3'-PYROPHOSPHOHYDROLASE"/>
    <property type="match status" value="1"/>
</dbReference>
<dbReference type="Pfam" id="PF02824">
    <property type="entry name" value="TGS"/>
    <property type="match status" value="1"/>
</dbReference>
<dbReference type="InterPro" id="IPR004811">
    <property type="entry name" value="RelA/Spo_fam"/>
</dbReference>
<dbReference type="PROSITE" id="PS51880">
    <property type="entry name" value="TGS"/>
    <property type="match status" value="1"/>
</dbReference>
<dbReference type="SMART" id="SM00471">
    <property type="entry name" value="HDc"/>
    <property type="match status" value="1"/>
</dbReference>
<proteinExistence type="inferred from homology"/>
<dbReference type="Proteomes" id="UP000628736">
    <property type="component" value="Unassembled WGS sequence"/>
</dbReference>
<reference evidence="8" key="1">
    <citation type="submission" date="2020-08" db="EMBL/GenBank/DDBJ databases">
        <title>Genome public.</title>
        <authorList>
            <person name="Liu C."/>
            <person name="Sun Q."/>
        </authorList>
    </citation>
    <scope>NUCLEOTIDE SEQUENCE</scope>
    <source>
        <strain evidence="8">NSJ-23</strain>
    </source>
</reference>
<gene>
    <name evidence="8" type="ORF">H8S11_09215</name>
</gene>
<keyword evidence="9" id="KW-1185">Reference proteome</keyword>
<dbReference type="RefSeq" id="WP_147572443.1">
    <property type="nucleotide sequence ID" value="NZ_JACOPO010000005.1"/>
</dbReference>
<dbReference type="CDD" id="cd01668">
    <property type="entry name" value="TGS_RSH"/>
    <property type="match status" value="1"/>
</dbReference>
<protein>
    <recommendedName>
        <fullName evidence="2">GTP diphosphokinase</fullName>
        <ecNumber evidence="2">2.7.6.5</ecNumber>
    </recommendedName>
</protein>
<dbReference type="GO" id="GO:0005886">
    <property type="term" value="C:plasma membrane"/>
    <property type="evidence" value="ECO:0007669"/>
    <property type="project" value="TreeGrafter"/>
</dbReference>
<dbReference type="Gene3D" id="3.10.20.30">
    <property type="match status" value="1"/>
</dbReference>
<comment type="pathway">
    <text evidence="1">Purine metabolism; ppGpp biosynthesis; ppGpp from GTP: step 1/2.</text>
</comment>
<comment type="caution">
    <text evidence="8">The sequence shown here is derived from an EMBL/GenBank/DDBJ whole genome shotgun (WGS) entry which is preliminary data.</text>
</comment>
<comment type="function">
    <text evidence="4">In eubacteria ppGpp (guanosine 3'-diphosphate 5'-diphosphate) is a mediator of the stringent response that coordinates a variety of cellular activities in response to changes in nutritional abundance.</text>
</comment>
<feature type="domain" description="HD" evidence="6">
    <location>
        <begin position="49"/>
        <end position="148"/>
    </location>
</feature>
<dbReference type="CDD" id="cd04876">
    <property type="entry name" value="ACT_RelA-SpoT"/>
    <property type="match status" value="1"/>
</dbReference>
<feature type="domain" description="TGS" evidence="7">
    <location>
        <begin position="389"/>
        <end position="450"/>
    </location>
</feature>
<dbReference type="InterPro" id="IPR007685">
    <property type="entry name" value="RelA_SpoT"/>
</dbReference>
<dbReference type="InterPro" id="IPR003607">
    <property type="entry name" value="HD/PDEase_dom"/>
</dbReference>
<evidence type="ECO:0000259" key="6">
    <source>
        <dbReference type="PROSITE" id="PS51831"/>
    </source>
</evidence>
<dbReference type="FunFam" id="1.10.3210.10:FF:000001">
    <property type="entry name" value="GTP pyrophosphokinase RelA"/>
    <property type="match status" value="1"/>
</dbReference>
<evidence type="ECO:0000256" key="4">
    <source>
        <dbReference type="RuleBase" id="RU003847"/>
    </source>
</evidence>
<dbReference type="Pfam" id="PF19296">
    <property type="entry name" value="RelA_AH_RIS"/>
    <property type="match status" value="1"/>
</dbReference>
<dbReference type="AlphaFoldDB" id="A0A8J6MDD1"/>
<dbReference type="Pfam" id="PF13291">
    <property type="entry name" value="ACT_4"/>
    <property type="match status" value="1"/>
</dbReference>
<dbReference type="Pfam" id="PF13328">
    <property type="entry name" value="HD_4"/>
    <property type="match status" value="1"/>
</dbReference>
<dbReference type="SUPFAM" id="SSF109604">
    <property type="entry name" value="HD-domain/PDEase-like"/>
    <property type="match status" value="1"/>
</dbReference>
<dbReference type="InterPro" id="IPR045865">
    <property type="entry name" value="ACT-like_dom_sf"/>
</dbReference>
<evidence type="ECO:0000256" key="3">
    <source>
        <dbReference type="ARBA" id="ARBA00048244"/>
    </source>
</evidence>
<comment type="catalytic activity">
    <reaction evidence="3">
        <text>GTP + ATP = guanosine 3'-diphosphate 5'-triphosphate + AMP</text>
        <dbReference type="Rhea" id="RHEA:22088"/>
        <dbReference type="ChEBI" id="CHEBI:30616"/>
        <dbReference type="ChEBI" id="CHEBI:37565"/>
        <dbReference type="ChEBI" id="CHEBI:142410"/>
        <dbReference type="ChEBI" id="CHEBI:456215"/>
        <dbReference type="EC" id="2.7.6.5"/>
    </reaction>
</comment>
<dbReference type="Gene3D" id="1.10.3210.10">
    <property type="entry name" value="Hypothetical protein af1432"/>
    <property type="match status" value="1"/>
</dbReference>
<sequence length="744" mass="83501">MDPILVRYQALEDKVASYTPNLDTKRLFDAFTYADAAHKGQLRKSGEPYIIHPLAVAEIVADLGLDVDSVIAAMLHDCIEDTASTHEEIAKKFGASVAELVEGVTKLTKMQFVTKEEEQMENLRKMLMAMSRDIRVILIKVCDRLHNMRTMEYQSPKKQREKSLETMEIYAPIAHRLGMQKLKWELEDLSLRYLDPIGYKEIEDELARRSSAHEEFMTSIQHKIQQRLAQDGIHCTVYGRVKHIYSIYRKMFAQNKTLDEIFDLYAFRVIVDDIPECYNVLGCIHDMFKPVLGRFKDYIGTPKPNMYQSLHTTVIGREGIPFEVQIRTWEMHQTAEYGIAAHWKYKQGMANQKLGTEKDFEWVRKLLESQQDTDAEEFVRTLKVDMFADEVFVFTPNGDVINLPNGATPIDFAYNIHSAVGNHMVGARVNGRMVTYETPLKNGDIVEIMTSKSAKGPSRDWLKICKSNEARNKIRQWFKKERREENIATGRAAFEAELKHVKIPLSAITGEEVLPHILHKVRFGTLDELYASIGYGGTTAVKAVARVKDELLRLGRLQAEKAAASSKSLEESVIVPGTGAAPAAGQVKPKHSDSGIVVEGLGNCLVKFAKCCTPVPGDPVIGFITRGYGVSVHRADCPNASPDKRRPEEADRWVKVSWVESDLPNYKTALELASKDRDGLTLDVAMALSAAKVKVTALSARSQPDGHATVNIVVEVKDKAELSAVINKLNNIQGVYYVARSSGK</sequence>
<evidence type="ECO:0000256" key="2">
    <source>
        <dbReference type="ARBA" id="ARBA00013251"/>
    </source>
</evidence>
<evidence type="ECO:0000313" key="8">
    <source>
        <dbReference type="EMBL" id="MBC5722991.1"/>
    </source>
</evidence>
<dbReference type="InterPro" id="IPR004095">
    <property type="entry name" value="TGS"/>
</dbReference>
<dbReference type="SUPFAM" id="SSF81301">
    <property type="entry name" value="Nucleotidyltransferase"/>
    <property type="match status" value="1"/>
</dbReference>
<dbReference type="UniPathway" id="UPA00908">
    <property type="reaction ID" value="UER00884"/>
</dbReference>
<dbReference type="Gene3D" id="3.30.460.10">
    <property type="entry name" value="Beta Polymerase, domain 2"/>
    <property type="match status" value="1"/>
</dbReference>
<evidence type="ECO:0000259" key="7">
    <source>
        <dbReference type="PROSITE" id="PS51880"/>
    </source>
</evidence>
<dbReference type="FunFam" id="3.10.20.30:FF:000002">
    <property type="entry name" value="GTP pyrophosphokinase (RelA/SpoT)"/>
    <property type="match status" value="1"/>
</dbReference>
<dbReference type="CDD" id="cd00077">
    <property type="entry name" value="HDc"/>
    <property type="match status" value="1"/>
</dbReference>
<dbReference type="CDD" id="cd05399">
    <property type="entry name" value="NT_Rel-Spo_like"/>
    <property type="match status" value="1"/>
</dbReference>
<dbReference type="InterPro" id="IPR033655">
    <property type="entry name" value="TGS_RelA/SpoT"/>
</dbReference>
<dbReference type="SUPFAM" id="SSF81271">
    <property type="entry name" value="TGS-like"/>
    <property type="match status" value="1"/>
</dbReference>
<organism evidence="8 9">
    <name type="scientific">Flintibacter hominis</name>
    <dbReference type="NCBI Taxonomy" id="2763048"/>
    <lineage>
        <taxon>Bacteria</taxon>
        <taxon>Bacillati</taxon>
        <taxon>Bacillota</taxon>
        <taxon>Clostridia</taxon>
        <taxon>Eubacteriales</taxon>
        <taxon>Flintibacter</taxon>
    </lineage>
</organism>
<dbReference type="InterPro" id="IPR043519">
    <property type="entry name" value="NT_sf"/>
</dbReference>
<name>A0A8J6MDD1_9FIRM</name>
<dbReference type="InterPro" id="IPR006674">
    <property type="entry name" value="HD_domain"/>
</dbReference>
<dbReference type="PROSITE" id="PS51671">
    <property type="entry name" value="ACT"/>
    <property type="match status" value="1"/>
</dbReference>
<dbReference type="FunFam" id="3.30.460.10:FF:000001">
    <property type="entry name" value="GTP pyrophosphokinase RelA"/>
    <property type="match status" value="1"/>
</dbReference>
<dbReference type="GO" id="GO:0008728">
    <property type="term" value="F:GTP diphosphokinase activity"/>
    <property type="evidence" value="ECO:0007669"/>
    <property type="project" value="UniProtKB-EC"/>
</dbReference>
<dbReference type="Gene3D" id="3.30.70.260">
    <property type="match status" value="1"/>
</dbReference>